<comment type="caution">
    <text evidence="1">The sequence shown here is derived from an EMBL/GenBank/DDBJ whole genome shotgun (WGS) entry which is preliminary data.</text>
</comment>
<accession>A0ACC6UYU4</accession>
<dbReference type="Proteomes" id="UP000033636">
    <property type="component" value="Unassembled WGS sequence"/>
</dbReference>
<gene>
    <name evidence="1" type="ORF">TU35_001060</name>
</gene>
<reference evidence="1" key="1">
    <citation type="submission" date="2024-07" db="EMBL/GenBank/DDBJ databases">
        <title>Metagenome and Metagenome-Assembled Genomes of Archaea from a hot spring from the geothermal field of Los Azufres, Mexico.</title>
        <authorList>
            <person name="Marin-Paredes R."/>
            <person name="Martinez-Romero E."/>
            <person name="Servin-Garciduenas L.E."/>
        </authorList>
    </citation>
    <scope>NUCLEOTIDE SEQUENCE</scope>
</reference>
<evidence type="ECO:0000313" key="2">
    <source>
        <dbReference type="Proteomes" id="UP000033636"/>
    </source>
</evidence>
<name>A0ACC6UYU4_9CREN</name>
<sequence length="57" mass="6694">MSFLELLKKLAERRRLYVENLHRFLQLIKETVRRYDPTARVLLFGSYAEGGRGPTAI</sequence>
<evidence type="ECO:0000313" key="1">
    <source>
        <dbReference type="EMBL" id="MFB6489832.1"/>
    </source>
</evidence>
<dbReference type="EMBL" id="JZWT02000002">
    <property type="protein sequence ID" value="MFB6489832.1"/>
    <property type="molecule type" value="Genomic_DNA"/>
</dbReference>
<proteinExistence type="predicted"/>
<protein>
    <submittedName>
        <fullName evidence="1">Uncharacterized protein</fullName>
    </submittedName>
</protein>
<organism evidence="1 2">
    <name type="scientific">Thermoproteus sp. AZ2</name>
    <dbReference type="NCBI Taxonomy" id="1609232"/>
    <lineage>
        <taxon>Archaea</taxon>
        <taxon>Thermoproteota</taxon>
        <taxon>Thermoprotei</taxon>
        <taxon>Thermoproteales</taxon>
        <taxon>Thermoproteaceae</taxon>
        <taxon>Thermoproteus</taxon>
    </lineage>
</organism>